<evidence type="ECO:0008006" key="3">
    <source>
        <dbReference type="Google" id="ProtNLM"/>
    </source>
</evidence>
<accession>A0ABW4WU90</accession>
<evidence type="ECO:0000313" key="2">
    <source>
        <dbReference type="Proteomes" id="UP001597369"/>
    </source>
</evidence>
<dbReference type="EMBL" id="JBHUHV010000002">
    <property type="protein sequence ID" value="MFD2065495.1"/>
    <property type="molecule type" value="Genomic_DNA"/>
</dbReference>
<keyword evidence="2" id="KW-1185">Reference proteome</keyword>
<comment type="caution">
    <text evidence="1">The sequence shown here is derived from an EMBL/GenBank/DDBJ whole genome shotgun (WGS) entry which is preliminary data.</text>
</comment>
<proteinExistence type="predicted"/>
<evidence type="ECO:0000313" key="1">
    <source>
        <dbReference type="EMBL" id="MFD2065495.1"/>
    </source>
</evidence>
<protein>
    <recommendedName>
        <fullName evidence="3">Carboxypeptidase regulatory-like domain-containing protein</fullName>
    </recommendedName>
</protein>
<organism evidence="1 2">
    <name type="scientific">Pontibacter silvestris</name>
    <dbReference type="NCBI Taxonomy" id="2305183"/>
    <lineage>
        <taxon>Bacteria</taxon>
        <taxon>Pseudomonadati</taxon>
        <taxon>Bacteroidota</taxon>
        <taxon>Cytophagia</taxon>
        <taxon>Cytophagales</taxon>
        <taxon>Hymenobacteraceae</taxon>
        <taxon>Pontibacter</taxon>
    </lineage>
</organism>
<gene>
    <name evidence="1" type="ORF">ACFSKU_01260</name>
</gene>
<dbReference type="Proteomes" id="UP001597369">
    <property type="component" value="Unassembled WGS sequence"/>
</dbReference>
<reference evidence="2" key="1">
    <citation type="journal article" date="2019" name="Int. J. Syst. Evol. Microbiol.">
        <title>The Global Catalogue of Microorganisms (GCM) 10K type strain sequencing project: providing services to taxonomists for standard genome sequencing and annotation.</title>
        <authorList>
            <consortium name="The Broad Institute Genomics Platform"/>
            <consortium name="The Broad Institute Genome Sequencing Center for Infectious Disease"/>
            <person name="Wu L."/>
            <person name="Ma J."/>
        </authorList>
    </citation>
    <scope>NUCLEOTIDE SEQUENCE [LARGE SCALE GENOMIC DNA]</scope>
    <source>
        <strain evidence="2">JCM 16545</strain>
    </source>
</reference>
<name>A0ABW4WU90_9BACT</name>
<sequence>MKAAYTILVLTISVLLLNGCSKEDETVTNQWVNDTAALYQLNNNKISITEGVAGTLTLSEGNCMPIVDENSTCKVYPVKRTVKVYPYTTMAEAGQNEHVYFTPQAEPVATIESDAEGFYQASLTPGIYSVFIQENGKLYANSFDGQGGINPVQVQQRTVSNLNLKLDYAVY</sequence>